<evidence type="ECO:0000256" key="7">
    <source>
        <dbReference type="ARBA" id="ARBA00022490"/>
    </source>
</evidence>
<dbReference type="InterPro" id="IPR006131">
    <property type="entry name" value="Asp_carbamoyltransf_Asp/Orn-bd"/>
</dbReference>
<feature type="domain" description="Aspartate/ornithine carbamoyltransferase Asp/Orn-binding" evidence="11">
    <location>
        <begin position="157"/>
        <end position="311"/>
    </location>
</feature>
<dbReference type="Gene3D" id="3.40.50.1370">
    <property type="entry name" value="Aspartate/ornithine carbamoyltransferase"/>
    <property type="match status" value="2"/>
</dbReference>
<dbReference type="EC" id="2.1.3.3" evidence="5 10"/>
<comment type="function">
    <text evidence="1">Reversibly catalyzes the transfer of the carbamoyl group from carbamoyl phosphate (CP) to the N(epsilon) atom of ornithine (ORN) to produce L-citrulline.</text>
</comment>
<dbReference type="GO" id="GO:0005737">
    <property type="term" value="C:cytoplasm"/>
    <property type="evidence" value="ECO:0007669"/>
    <property type="project" value="UniProtKB-SubCell"/>
</dbReference>
<gene>
    <name evidence="13" type="ORF">ABB05_08955</name>
</gene>
<dbReference type="Pfam" id="PF02729">
    <property type="entry name" value="OTCace_N"/>
    <property type="match status" value="1"/>
</dbReference>
<feature type="binding site" evidence="10">
    <location>
        <begin position="60"/>
        <end position="63"/>
    </location>
    <ligand>
        <name>carbamoyl phosphate</name>
        <dbReference type="ChEBI" id="CHEBI:58228"/>
    </ligand>
</feature>
<dbReference type="FunFam" id="3.40.50.1370:FF:000008">
    <property type="entry name" value="Ornithine carbamoyltransferase"/>
    <property type="match status" value="1"/>
</dbReference>
<dbReference type="RefSeq" id="WP_057988969.1">
    <property type="nucleotide sequence ID" value="NZ_JAGGKH010000002.1"/>
</dbReference>
<dbReference type="OrthoDB" id="9802587at2"/>
<keyword evidence="7 10" id="KW-0963">Cytoplasm</keyword>
<name>A0A177ZX12_9BACI</name>
<comment type="pathway">
    <text evidence="3">Amino-acid biosynthesis; L-arginine biosynthesis; L-arginine from L-ornithine and carbamoyl phosphate: step 1/3.</text>
</comment>
<proteinExistence type="inferred from homology"/>
<sequence length="315" mass="34936">METIINQLKGRDFLTLADFSSEEIIQLIENAIELKKLQKQGITHHYLKGKTLGMIFEKSSTRTRVSFEVGMNQLGGHALFLSSNDIQLGRGETIADTAKVLSRYVDGIMIRSYEHAGVEELAAHADVPVINALTNDFHPCQVLADLMTLYEVKGELKGRKLAYIGDGNNMAHSLLIGCAKLGMDCSIASPIGYEPKQEIVNLTLKIATETGAKILITNDAKEAVQNADAVYTDVWTSMGWEEEETVRLETFQSYQVNSELMSYADQEAIFLHCLPAKRGQEVTAEVIDGQQSYVFDEAENRLHAQKALMVALMSE</sequence>
<dbReference type="SUPFAM" id="SSF53671">
    <property type="entry name" value="Aspartate/ornithine carbamoyltransferase"/>
    <property type="match status" value="1"/>
</dbReference>
<dbReference type="GO" id="GO:0004585">
    <property type="term" value="F:ornithine carbamoyltransferase activity"/>
    <property type="evidence" value="ECO:0007669"/>
    <property type="project" value="UniProtKB-UniRule"/>
</dbReference>
<feature type="binding site" evidence="10">
    <location>
        <position position="87"/>
    </location>
    <ligand>
        <name>carbamoyl phosphate</name>
        <dbReference type="ChEBI" id="CHEBI:58228"/>
    </ligand>
</feature>
<dbReference type="FunFam" id="3.40.50.1370:FF:000016">
    <property type="entry name" value="Ornithine carbamoyltransferase"/>
    <property type="match status" value="1"/>
</dbReference>
<dbReference type="PRINTS" id="PR00102">
    <property type="entry name" value="OTCASE"/>
</dbReference>
<feature type="binding site" evidence="10">
    <location>
        <begin position="273"/>
        <end position="274"/>
    </location>
    <ligand>
        <name>carbamoyl phosphate</name>
        <dbReference type="ChEBI" id="CHEBI:58228"/>
    </ligand>
</feature>
<dbReference type="InterPro" id="IPR036901">
    <property type="entry name" value="Asp/Orn_carbamoylTrfase_sf"/>
</dbReference>
<dbReference type="PANTHER" id="PTHR45753:SF3">
    <property type="entry name" value="ORNITHINE TRANSCARBAMYLASE, MITOCHONDRIAL"/>
    <property type="match status" value="1"/>
</dbReference>
<evidence type="ECO:0000313" key="13">
    <source>
        <dbReference type="EMBL" id="OAK72253.1"/>
    </source>
</evidence>
<dbReference type="STRING" id="217031.ABB05_08955"/>
<dbReference type="GO" id="GO:0016597">
    <property type="term" value="F:amino acid binding"/>
    <property type="evidence" value="ECO:0007669"/>
    <property type="project" value="InterPro"/>
</dbReference>
<comment type="caution">
    <text evidence="13">The sequence shown here is derived from an EMBL/GenBank/DDBJ whole genome shotgun (WGS) entry which is preliminary data.</text>
</comment>
<dbReference type="NCBIfam" id="NF001986">
    <property type="entry name" value="PRK00779.1"/>
    <property type="match status" value="1"/>
</dbReference>
<dbReference type="GO" id="GO:0042450">
    <property type="term" value="P:L-arginine biosynthetic process via ornithine"/>
    <property type="evidence" value="ECO:0007669"/>
    <property type="project" value="UniProtKB-UniRule"/>
</dbReference>
<feature type="binding site" evidence="10">
    <location>
        <position position="233"/>
    </location>
    <ligand>
        <name>L-ornithine</name>
        <dbReference type="ChEBI" id="CHEBI:46911"/>
    </ligand>
</feature>
<accession>A0A177ZX12</accession>
<protein>
    <recommendedName>
        <fullName evidence="6 10">Ornithine carbamoyltransferase</fullName>
        <shortName evidence="10">OTCase</shortName>
        <ecNumber evidence="5 10">2.1.3.3</ecNumber>
    </recommendedName>
</protein>
<feature type="binding site" evidence="10">
    <location>
        <position position="111"/>
    </location>
    <ligand>
        <name>carbamoyl phosphate</name>
        <dbReference type="ChEBI" id="CHEBI:58228"/>
    </ligand>
</feature>
<evidence type="ECO:0000256" key="8">
    <source>
        <dbReference type="ARBA" id="ARBA00022679"/>
    </source>
</evidence>
<evidence type="ECO:0000256" key="3">
    <source>
        <dbReference type="ARBA" id="ARBA00004975"/>
    </source>
</evidence>
<evidence type="ECO:0000256" key="5">
    <source>
        <dbReference type="ARBA" id="ARBA00013007"/>
    </source>
</evidence>
<evidence type="ECO:0000256" key="6">
    <source>
        <dbReference type="ARBA" id="ARBA00016634"/>
    </source>
</evidence>
<reference evidence="13 14" key="1">
    <citation type="submission" date="2015-05" db="EMBL/GenBank/DDBJ databases">
        <title>Comparison of genome.</title>
        <authorList>
            <person name="Zheng Z."/>
            <person name="Sun M."/>
        </authorList>
    </citation>
    <scope>NUCLEOTIDE SEQUENCE [LARGE SCALE GENOMIC DNA]</scope>
    <source>
        <strain evidence="13 14">G25-74</strain>
    </source>
</reference>
<dbReference type="PROSITE" id="PS00097">
    <property type="entry name" value="CARBAMOYLTRANSFERASE"/>
    <property type="match status" value="1"/>
</dbReference>
<feature type="binding site" evidence="10">
    <location>
        <begin position="237"/>
        <end position="238"/>
    </location>
    <ligand>
        <name>L-ornithine</name>
        <dbReference type="ChEBI" id="CHEBI:46911"/>
    </ligand>
</feature>
<comment type="similarity">
    <text evidence="4 10">Belongs to the aspartate/ornithine carbamoyltransferase superfamily. OTCase family.</text>
</comment>
<comment type="subcellular location">
    <subcellularLocation>
        <location evidence="2 10">Cytoplasm</location>
    </subcellularLocation>
</comment>
<comment type="catalytic activity">
    <reaction evidence="9 10">
        <text>carbamoyl phosphate + L-ornithine = L-citrulline + phosphate + H(+)</text>
        <dbReference type="Rhea" id="RHEA:19513"/>
        <dbReference type="ChEBI" id="CHEBI:15378"/>
        <dbReference type="ChEBI" id="CHEBI:43474"/>
        <dbReference type="ChEBI" id="CHEBI:46911"/>
        <dbReference type="ChEBI" id="CHEBI:57743"/>
        <dbReference type="ChEBI" id="CHEBI:58228"/>
        <dbReference type="EC" id="2.1.3.3"/>
    </reaction>
</comment>
<evidence type="ECO:0000313" key="14">
    <source>
        <dbReference type="Proteomes" id="UP000077881"/>
    </source>
</evidence>
<evidence type="ECO:0000259" key="11">
    <source>
        <dbReference type="Pfam" id="PF00185"/>
    </source>
</evidence>
<evidence type="ECO:0000256" key="2">
    <source>
        <dbReference type="ARBA" id="ARBA00004496"/>
    </source>
</evidence>
<evidence type="ECO:0000256" key="4">
    <source>
        <dbReference type="ARBA" id="ARBA00007805"/>
    </source>
</evidence>
<feature type="binding site" evidence="10">
    <location>
        <position position="301"/>
    </location>
    <ligand>
        <name>carbamoyl phosphate</name>
        <dbReference type="ChEBI" id="CHEBI:58228"/>
    </ligand>
</feature>
<keyword evidence="14" id="KW-1185">Reference proteome</keyword>
<evidence type="ECO:0000259" key="12">
    <source>
        <dbReference type="Pfam" id="PF02729"/>
    </source>
</evidence>
<feature type="domain" description="Aspartate/ornithine carbamoyltransferase carbamoyl-P binding" evidence="12">
    <location>
        <begin position="11"/>
        <end position="151"/>
    </location>
</feature>
<feature type="binding site" evidence="10">
    <location>
        <begin position="138"/>
        <end position="141"/>
    </location>
    <ligand>
        <name>carbamoyl phosphate</name>
        <dbReference type="ChEBI" id="CHEBI:58228"/>
    </ligand>
</feature>
<dbReference type="Pfam" id="PF00185">
    <property type="entry name" value="OTCace"/>
    <property type="match status" value="1"/>
</dbReference>
<dbReference type="AlphaFoldDB" id="A0A177ZX12"/>
<organism evidence="13 14">
    <name type="scientific">Lederbergia galactosidilytica</name>
    <dbReference type="NCBI Taxonomy" id="217031"/>
    <lineage>
        <taxon>Bacteria</taxon>
        <taxon>Bacillati</taxon>
        <taxon>Bacillota</taxon>
        <taxon>Bacilli</taxon>
        <taxon>Bacillales</taxon>
        <taxon>Bacillaceae</taxon>
        <taxon>Lederbergia</taxon>
    </lineage>
</organism>
<evidence type="ECO:0000256" key="1">
    <source>
        <dbReference type="ARBA" id="ARBA00003822"/>
    </source>
</evidence>
<dbReference type="PATRIC" id="fig|217031.6.peg.1894"/>
<dbReference type="EMBL" id="LDJR01000041">
    <property type="protein sequence ID" value="OAK72253.1"/>
    <property type="molecule type" value="Genomic_DNA"/>
</dbReference>
<dbReference type="Proteomes" id="UP000077881">
    <property type="component" value="Unassembled WGS sequence"/>
</dbReference>
<dbReference type="PRINTS" id="PR00100">
    <property type="entry name" value="AOTCASE"/>
</dbReference>
<dbReference type="HAMAP" id="MF_01109">
    <property type="entry name" value="OTCase"/>
    <property type="match status" value="1"/>
</dbReference>
<dbReference type="NCBIfam" id="TIGR00658">
    <property type="entry name" value="orni_carb_tr"/>
    <property type="match status" value="1"/>
</dbReference>
<dbReference type="InterPro" id="IPR006130">
    <property type="entry name" value="Asp/Orn_carbamoylTrfase"/>
</dbReference>
<dbReference type="InterPro" id="IPR006132">
    <property type="entry name" value="Asp/Orn_carbamoyltranf_P-bd"/>
</dbReference>
<dbReference type="InterPro" id="IPR002292">
    <property type="entry name" value="Orn/put_carbamltrans"/>
</dbReference>
<keyword evidence="8 10" id="KW-0808">Transferase</keyword>
<dbReference type="GO" id="GO:0019240">
    <property type="term" value="P:citrulline biosynthetic process"/>
    <property type="evidence" value="ECO:0007669"/>
    <property type="project" value="TreeGrafter"/>
</dbReference>
<evidence type="ECO:0000256" key="10">
    <source>
        <dbReference type="HAMAP-Rule" id="MF_01109"/>
    </source>
</evidence>
<dbReference type="InterPro" id="IPR024904">
    <property type="entry name" value="OTCase_ArgI"/>
</dbReference>
<evidence type="ECO:0000256" key="9">
    <source>
        <dbReference type="ARBA" id="ARBA00048772"/>
    </source>
</evidence>
<dbReference type="PANTHER" id="PTHR45753">
    <property type="entry name" value="ORNITHINE CARBAMOYLTRANSFERASE, MITOCHONDRIAL"/>
    <property type="match status" value="1"/>
</dbReference>
<feature type="binding site" evidence="10">
    <location>
        <position position="169"/>
    </location>
    <ligand>
        <name>L-ornithine</name>
        <dbReference type="ChEBI" id="CHEBI:46911"/>
    </ligand>
</feature>